<dbReference type="AlphaFoldDB" id="A0A4R3V8M5"/>
<feature type="coiled-coil region" evidence="4">
    <location>
        <begin position="291"/>
        <end position="318"/>
    </location>
</feature>
<keyword evidence="2" id="KW-0378">Hydrolase</keyword>
<dbReference type="EMBL" id="SMBX01000002">
    <property type="protein sequence ID" value="TCV01486.1"/>
    <property type="molecule type" value="Genomic_DNA"/>
</dbReference>
<gene>
    <name evidence="6" type="ORF">EV686_102198</name>
</gene>
<evidence type="ECO:0000256" key="4">
    <source>
        <dbReference type="SAM" id="Coils"/>
    </source>
</evidence>
<evidence type="ECO:0000256" key="1">
    <source>
        <dbReference type="ARBA" id="ARBA00022722"/>
    </source>
</evidence>
<evidence type="ECO:0000313" key="7">
    <source>
        <dbReference type="Proteomes" id="UP000294692"/>
    </source>
</evidence>
<dbReference type="PANTHER" id="PTHR30337:SF0">
    <property type="entry name" value="NUCLEASE SBCCD SUBUNIT D"/>
    <property type="match status" value="1"/>
</dbReference>
<dbReference type="SUPFAM" id="SSF56300">
    <property type="entry name" value="Metallo-dependent phosphatases"/>
    <property type="match status" value="1"/>
</dbReference>
<evidence type="ECO:0000256" key="3">
    <source>
        <dbReference type="ARBA" id="ARBA00022839"/>
    </source>
</evidence>
<dbReference type="InterPro" id="IPR041796">
    <property type="entry name" value="Mre11_N"/>
</dbReference>
<dbReference type="InterPro" id="IPR050535">
    <property type="entry name" value="DNA_Repair-Maintenance_Comp"/>
</dbReference>
<feature type="domain" description="Calcineurin-like phosphoesterase" evidence="5">
    <location>
        <begin position="3"/>
        <end position="166"/>
    </location>
</feature>
<accession>A0A4R3V8M5</accession>
<keyword evidence="4" id="KW-0175">Coiled coil</keyword>
<dbReference type="RefSeq" id="WP_132474045.1">
    <property type="nucleotide sequence ID" value="NZ_SMBX01000002.1"/>
</dbReference>
<dbReference type="Pfam" id="PF00149">
    <property type="entry name" value="Metallophos"/>
    <property type="match status" value="1"/>
</dbReference>
<dbReference type="InterPro" id="IPR029052">
    <property type="entry name" value="Metallo-depent_PP-like"/>
</dbReference>
<keyword evidence="1" id="KW-0540">Nuclease</keyword>
<proteinExistence type="predicted"/>
<protein>
    <submittedName>
        <fullName evidence="6">DNA repair exonuclease SbcCD nuclease subunit</fullName>
    </submittedName>
</protein>
<keyword evidence="7" id="KW-1185">Reference proteome</keyword>
<dbReference type="CDD" id="cd00840">
    <property type="entry name" value="MPP_Mre11_N"/>
    <property type="match status" value="1"/>
</dbReference>
<organism evidence="6 7">
    <name type="scientific">Paracandidimonas soli</name>
    <dbReference type="NCBI Taxonomy" id="1917182"/>
    <lineage>
        <taxon>Bacteria</taxon>
        <taxon>Pseudomonadati</taxon>
        <taxon>Pseudomonadota</taxon>
        <taxon>Betaproteobacteria</taxon>
        <taxon>Burkholderiales</taxon>
        <taxon>Alcaligenaceae</taxon>
        <taxon>Paracandidimonas</taxon>
    </lineage>
</organism>
<evidence type="ECO:0000259" key="5">
    <source>
        <dbReference type="Pfam" id="PF00149"/>
    </source>
</evidence>
<evidence type="ECO:0000256" key="2">
    <source>
        <dbReference type="ARBA" id="ARBA00022801"/>
    </source>
</evidence>
<evidence type="ECO:0000313" key="6">
    <source>
        <dbReference type="EMBL" id="TCV01486.1"/>
    </source>
</evidence>
<reference evidence="6 7" key="1">
    <citation type="submission" date="2019-03" db="EMBL/GenBank/DDBJ databases">
        <title>Genomic Encyclopedia of Type Strains, Phase IV (KMG-IV): sequencing the most valuable type-strain genomes for metagenomic binning, comparative biology and taxonomic classification.</title>
        <authorList>
            <person name="Goeker M."/>
        </authorList>
    </citation>
    <scope>NUCLEOTIDE SEQUENCE [LARGE SCALE GENOMIC DNA]</scope>
    <source>
        <strain evidence="6 7">DSM 100048</strain>
    </source>
</reference>
<dbReference type="InterPro" id="IPR014577">
    <property type="entry name" value="UCP033093_metalloPase"/>
</dbReference>
<name>A0A4R3V8M5_9BURK</name>
<dbReference type="PIRSF" id="PIRSF033093">
    <property type="entry name" value="UCP_ML1119"/>
    <property type="match status" value="1"/>
</dbReference>
<sequence>MRKLLHTADWQIGKTFGQFSPEDAAILTESRFQAVEALAALAAGRQVDAVLVAGDVFDMQSVSDRTLHRLFHAMSGYGGPWLLLPGNHDAALAESVWTRIRHLGAAPDNVRLCLDNTPVLLESSKIAVLPAPLTQRITYDDLTQWFDRASSPEGYLRIGLAHGSIQGLLADNIDSSNPIAPDRAATARLDYLALGDWHGARRIDERTWYSGTPETDRFRANDSGNALLVELAPEQAPSVSTHRVSRHQWLSIRSSLYGATDTDQLLARLQDAGTDHVLQLRLEGQLSLTEYQRLQRALQQLQGKVRAMELDCESLRVEPSDDDLRQLHAEGYLAQTLEELRQLQQGEQSALARDALLILGGLLAETRPAAPTEDAGA</sequence>
<comment type="caution">
    <text evidence="6">The sequence shown here is derived from an EMBL/GenBank/DDBJ whole genome shotgun (WGS) entry which is preliminary data.</text>
</comment>
<dbReference type="Proteomes" id="UP000294692">
    <property type="component" value="Unassembled WGS sequence"/>
</dbReference>
<dbReference type="GO" id="GO:0004527">
    <property type="term" value="F:exonuclease activity"/>
    <property type="evidence" value="ECO:0007669"/>
    <property type="project" value="UniProtKB-KW"/>
</dbReference>
<keyword evidence="3 6" id="KW-0269">Exonuclease</keyword>
<dbReference type="InterPro" id="IPR004843">
    <property type="entry name" value="Calcineurin-like_PHP"/>
</dbReference>
<dbReference type="OrthoDB" id="9773856at2"/>
<dbReference type="Gene3D" id="3.60.21.10">
    <property type="match status" value="1"/>
</dbReference>
<dbReference type="PANTHER" id="PTHR30337">
    <property type="entry name" value="COMPONENT OF ATP-DEPENDENT DSDNA EXONUCLEASE"/>
    <property type="match status" value="1"/>
</dbReference>